<evidence type="ECO:0000256" key="1">
    <source>
        <dbReference type="SAM" id="Phobius"/>
    </source>
</evidence>
<dbReference type="AlphaFoldDB" id="A0A3B0YEH9"/>
<reference evidence="2" key="1">
    <citation type="submission" date="2018-06" db="EMBL/GenBank/DDBJ databases">
        <authorList>
            <person name="Zhirakovskaya E."/>
        </authorList>
    </citation>
    <scope>NUCLEOTIDE SEQUENCE</scope>
</reference>
<keyword evidence="1" id="KW-1133">Transmembrane helix</keyword>
<feature type="transmembrane region" description="Helical" evidence="1">
    <location>
        <begin position="64"/>
        <end position="82"/>
    </location>
</feature>
<protein>
    <submittedName>
        <fullName evidence="2">Uncharacterized protein</fullName>
    </submittedName>
</protein>
<accession>A0A3B0YEH9</accession>
<organism evidence="2">
    <name type="scientific">hydrothermal vent metagenome</name>
    <dbReference type="NCBI Taxonomy" id="652676"/>
    <lineage>
        <taxon>unclassified sequences</taxon>
        <taxon>metagenomes</taxon>
        <taxon>ecological metagenomes</taxon>
    </lineage>
</organism>
<keyword evidence="1" id="KW-0472">Membrane</keyword>
<dbReference type="EMBL" id="UOFJ01000231">
    <property type="protein sequence ID" value="VAW66746.1"/>
    <property type="molecule type" value="Genomic_DNA"/>
</dbReference>
<evidence type="ECO:0000313" key="2">
    <source>
        <dbReference type="EMBL" id="VAW66746.1"/>
    </source>
</evidence>
<gene>
    <name evidence="2" type="ORF">MNBD_GAMMA10-985</name>
</gene>
<keyword evidence="1" id="KW-0812">Transmembrane</keyword>
<name>A0A3B0YEH9_9ZZZZ</name>
<sequence>MIKTKNTPLWVFLAFSAIESRKGAMILIWSCVLFSIYSLPWVLLLGDTLGETARFILFVDDWSWIGMMIPITLWYCASLIWMDKNNGWSPRPAGAEA</sequence>
<feature type="transmembrane region" description="Helical" evidence="1">
    <location>
        <begin position="24"/>
        <end position="44"/>
    </location>
</feature>
<proteinExistence type="predicted"/>